<keyword evidence="3 6" id="KW-0812">Transmembrane</keyword>
<feature type="transmembrane region" description="Helical" evidence="6">
    <location>
        <begin position="83"/>
        <end position="105"/>
    </location>
</feature>
<comment type="similarity">
    <text evidence="2 6">Belongs to the TMC family.</text>
</comment>
<dbReference type="InterPro" id="IPR038900">
    <property type="entry name" value="TMC"/>
</dbReference>
<feature type="transmembrane region" description="Helical" evidence="6">
    <location>
        <begin position="303"/>
        <end position="321"/>
    </location>
</feature>
<evidence type="ECO:0000259" key="7">
    <source>
        <dbReference type="Pfam" id="PF07810"/>
    </source>
</evidence>
<keyword evidence="5 6" id="KW-0472">Membrane</keyword>
<reference evidence="8" key="1">
    <citation type="submission" date="2020-03" db="EMBL/GenBank/DDBJ databases">
        <title>Melopsittacus undulatus (budgerigar) genome, bMelUnd1, maternal haplotype with Z.</title>
        <authorList>
            <person name="Gedman G."/>
            <person name="Mountcastle J."/>
            <person name="Haase B."/>
            <person name="Formenti G."/>
            <person name="Wright T."/>
            <person name="Apodaca J."/>
            <person name="Pelan S."/>
            <person name="Chow W."/>
            <person name="Rhie A."/>
            <person name="Howe K."/>
            <person name="Fedrigo O."/>
            <person name="Jarvis E.D."/>
        </authorList>
    </citation>
    <scope>NUCLEOTIDE SEQUENCE [LARGE SCALE GENOMIC DNA]</scope>
</reference>
<dbReference type="PANTHER" id="PTHR23302:SF5">
    <property type="entry name" value="TRANSMEMBRANE CHANNEL-LIKE PROTEIN 5"/>
    <property type="match status" value="1"/>
</dbReference>
<evidence type="ECO:0000256" key="6">
    <source>
        <dbReference type="RuleBase" id="RU310713"/>
    </source>
</evidence>
<organism evidence="8 9">
    <name type="scientific">Melopsittacus undulatus</name>
    <name type="common">Budgerigar</name>
    <name type="synonym">Psittacus undulatus</name>
    <dbReference type="NCBI Taxonomy" id="13146"/>
    <lineage>
        <taxon>Eukaryota</taxon>
        <taxon>Metazoa</taxon>
        <taxon>Chordata</taxon>
        <taxon>Craniata</taxon>
        <taxon>Vertebrata</taxon>
        <taxon>Euteleostomi</taxon>
        <taxon>Archelosauria</taxon>
        <taxon>Archosauria</taxon>
        <taxon>Dinosauria</taxon>
        <taxon>Saurischia</taxon>
        <taxon>Theropoda</taxon>
        <taxon>Coelurosauria</taxon>
        <taxon>Aves</taxon>
        <taxon>Neognathae</taxon>
        <taxon>Neoaves</taxon>
        <taxon>Telluraves</taxon>
        <taxon>Australaves</taxon>
        <taxon>Psittaciformes</taxon>
        <taxon>Psittaculidae</taxon>
        <taxon>Melopsittacus</taxon>
    </lineage>
</organism>
<gene>
    <name evidence="8" type="primary">LOC101872825</name>
</gene>
<reference evidence="8" key="3">
    <citation type="submission" date="2025-09" db="UniProtKB">
        <authorList>
            <consortium name="Ensembl"/>
        </authorList>
    </citation>
    <scope>IDENTIFICATION</scope>
</reference>
<protein>
    <recommendedName>
        <fullName evidence="6">Transmembrane channel-like protein</fullName>
    </recommendedName>
</protein>
<dbReference type="InterPro" id="IPR012496">
    <property type="entry name" value="TMC_dom"/>
</dbReference>
<keyword evidence="4 6" id="KW-1133">Transmembrane helix</keyword>
<evidence type="ECO:0000256" key="5">
    <source>
        <dbReference type="ARBA" id="ARBA00023136"/>
    </source>
</evidence>
<dbReference type="Pfam" id="PF07810">
    <property type="entry name" value="TMC"/>
    <property type="match status" value="1"/>
</dbReference>
<evidence type="ECO:0000256" key="2">
    <source>
        <dbReference type="ARBA" id="ARBA00006510"/>
    </source>
</evidence>
<sequence length="548" mass="62569">MPLSSPALLFHRNKVLKEITKKSRHRSTQLCCCPHCMQGISFRRFGNSVSEYFHLLQLQQKTLKVIGAEFGTSVLSYFIFLKWLLTFNIFSFLINFSFLTIPQFLAAESNNLSFTGLELLTGAGYFQQTVLYYGFYTNATISKIKNGPSYNMQLAYIFTVGLYFVICFLILLFSMAKSFCRNFLNPQAFSGNASKLLCTWDFNITNEKAVKLKQKNLSTQIKSQAAMLVLPIITSVLNAFIPFFYSWLGRLERFQTPGQHIYVTIVRNIILKISIVGILCYYWLNTVAASESQCWETLVGQDIYRLIVVDFMFCLLGSFFGEFLRRIIGTTVCVSLGLPEFDIGRNVLDLIYAQTLTWIGILFSPLMPGIQIISFSIVFCVKKVSLMMNCQPPRKVWRTAQMTTTFMFLLFFPSFLGVLSVIGVTVWRLKPSEGCGPFRGLSSMYAAVSEWIEILENYTASKWVVWIYHNLITSEIFFFILSTSILVIAYLYWQIIEGRKIMIKHLQEQIINGGKDKMFLLEKLRALQMAKQTPSAPGGQGQQVSLTV</sequence>
<evidence type="ECO:0000256" key="4">
    <source>
        <dbReference type="ARBA" id="ARBA00022989"/>
    </source>
</evidence>
<feature type="transmembrane region" description="Helical" evidence="6">
    <location>
        <begin position="476"/>
        <end position="493"/>
    </location>
</feature>
<comment type="subcellular location">
    <subcellularLocation>
        <location evidence="1 6">Membrane</location>
        <topology evidence="1 6">Multi-pass membrane protein</topology>
    </subcellularLocation>
</comment>
<accession>A0A8V5HAC6</accession>
<proteinExistence type="inferred from homology"/>
<dbReference type="GO" id="GO:0005886">
    <property type="term" value="C:plasma membrane"/>
    <property type="evidence" value="ECO:0007669"/>
    <property type="project" value="InterPro"/>
</dbReference>
<dbReference type="Ensembl" id="ENSMUNT00000000119.2">
    <property type="protein sequence ID" value="ENSMUNP00000000078.2"/>
    <property type="gene ID" value="ENSMUNG00000000119.2"/>
</dbReference>
<dbReference type="GO" id="GO:0008381">
    <property type="term" value="F:mechanosensitive monoatomic ion channel activity"/>
    <property type="evidence" value="ECO:0007669"/>
    <property type="project" value="TreeGrafter"/>
</dbReference>
<dbReference type="PANTHER" id="PTHR23302">
    <property type="entry name" value="TRANSMEMBRANE CHANNEL-RELATED"/>
    <property type="match status" value="1"/>
</dbReference>
<evidence type="ECO:0000256" key="1">
    <source>
        <dbReference type="ARBA" id="ARBA00004141"/>
    </source>
</evidence>
<feature type="domain" description="TMC" evidence="7">
    <location>
        <begin position="294"/>
        <end position="400"/>
    </location>
</feature>
<reference evidence="8" key="2">
    <citation type="submission" date="2025-08" db="UniProtKB">
        <authorList>
            <consortium name="Ensembl"/>
        </authorList>
    </citation>
    <scope>IDENTIFICATION</scope>
</reference>
<feature type="transmembrane region" description="Helical" evidence="6">
    <location>
        <begin position="402"/>
        <end position="427"/>
    </location>
</feature>
<keyword evidence="9" id="KW-1185">Reference proteome</keyword>
<feature type="transmembrane region" description="Helical" evidence="6">
    <location>
        <begin position="356"/>
        <end position="381"/>
    </location>
</feature>
<dbReference type="AlphaFoldDB" id="A0A8V5HAC6"/>
<dbReference type="Proteomes" id="UP000694405">
    <property type="component" value="Chromosome 8"/>
</dbReference>
<name>A0A8V5HAC6_MELUD</name>
<evidence type="ECO:0000313" key="8">
    <source>
        <dbReference type="Ensembl" id="ENSMUNP00000000078.2"/>
    </source>
</evidence>
<evidence type="ECO:0000313" key="9">
    <source>
        <dbReference type="Proteomes" id="UP000694405"/>
    </source>
</evidence>
<feature type="transmembrane region" description="Helical" evidence="6">
    <location>
        <begin position="154"/>
        <end position="173"/>
    </location>
</feature>
<feature type="transmembrane region" description="Helical" evidence="6">
    <location>
        <begin position="225"/>
        <end position="248"/>
    </location>
</feature>
<evidence type="ECO:0000256" key="3">
    <source>
        <dbReference type="ARBA" id="ARBA00022692"/>
    </source>
</evidence>
<feature type="transmembrane region" description="Helical" evidence="6">
    <location>
        <begin position="260"/>
        <end position="283"/>
    </location>
</feature>